<keyword evidence="1" id="KW-1133">Transmembrane helix</keyword>
<evidence type="ECO:0008006" key="4">
    <source>
        <dbReference type="Google" id="ProtNLM"/>
    </source>
</evidence>
<dbReference type="EMBL" id="PEXU01000011">
    <property type="protein sequence ID" value="PIS42926.1"/>
    <property type="molecule type" value="Genomic_DNA"/>
</dbReference>
<reference evidence="2 3" key="1">
    <citation type="submission" date="2017-09" db="EMBL/GenBank/DDBJ databases">
        <title>Depth-based differentiation of microbial function through sediment-hosted aquifers and enrichment of novel symbionts in the deep terrestrial subsurface.</title>
        <authorList>
            <person name="Probst A.J."/>
            <person name="Ladd B."/>
            <person name="Jarett J.K."/>
            <person name="Geller-Mcgrath D.E."/>
            <person name="Sieber C.M."/>
            <person name="Emerson J.B."/>
            <person name="Anantharaman K."/>
            <person name="Thomas B.C."/>
            <person name="Malmstrom R."/>
            <person name="Stieglmeier M."/>
            <person name="Klingl A."/>
            <person name="Woyke T."/>
            <person name="Ryan C.M."/>
            <person name="Banfield J.F."/>
        </authorList>
    </citation>
    <scope>NUCLEOTIDE SEQUENCE [LARGE SCALE GENOMIC DNA]</scope>
    <source>
        <strain evidence="2">CG08_land_8_20_14_0_20_40_16</strain>
    </source>
</reference>
<accession>A0A2H0YWW1</accession>
<keyword evidence="1" id="KW-0812">Transmembrane</keyword>
<dbReference type="SUPFAM" id="SSF54523">
    <property type="entry name" value="Pili subunits"/>
    <property type="match status" value="1"/>
</dbReference>
<evidence type="ECO:0000313" key="2">
    <source>
        <dbReference type="EMBL" id="PIS42926.1"/>
    </source>
</evidence>
<protein>
    <recommendedName>
        <fullName evidence="4">Type II secretion system protein GspH</fullName>
    </recommendedName>
</protein>
<name>A0A2H0YWW1_9BACT</name>
<dbReference type="Pfam" id="PF07963">
    <property type="entry name" value="N_methyl"/>
    <property type="match status" value="1"/>
</dbReference>
<proteinExistence type="predicted"/>
<gene>
    <name evidence="2" type="ORF">COT24_00820</name>
</gene>
<dbReference type="NCBIfam" id="TIGR02532">
    <property type="entry name" value="IV_pilin_GFxxxE"/>
    <property type="match status" value="1"/>
</dbReference>
<comment type="caution">
    <text evidence="2">The sequence shown here is derived from an EMBL/GenBank/DDBJ whole genome shotgun (WGS) entry which is preliminary data.</text>
</comment>
<evidence type="ECO:0000313" key="3">
    <source>
        <dbReference type="Proteomes" id="UP000231542"/>
    </source>
</evidence>
<dbReference type="AlphaFoldDB" id="A0A2H0YWW1"/>
<keyword evidence="1" id="KW-0472">Membrane</keyword>
<organism evidence="2 3">
    <name type="scientific">Candidatus Kerfeldbacteria bacterium CG08_land_8_20_14_0_20_40_16</name>
    <dbReference type="NCBI Taxonomy" id="2014244"/>
    <lineage>
        <taxon>Bacteria</taxon>
        <taxon>Candidatus Kerfeldiibacteriota</taxon>
    </lineage>
</organism>
<dbReference type="InterPro" id="IPR012902">
    <property type="entry name" value="N_methyl_site"/>
</dbReference>
<feature type="transmembrane region" description="Helical" evidence="1">
    <location>
        <begin position="12"/>
        <end position="33"/>
    </location>
</feature>
<evidence type="ECO:0000256" key="1">
    <source>
        <dbReference type="SAM" id="Phobius"/>
    </source>
</evidence>
<dbReference type="InterPro" id="IPR045584">
    <property type="entry name" value="Pilin-like"/>
</dbReference>
<dbReference type="Proteomes" id="UP000231542">
    <property type="component" value="Unassembled WGS sequence"/>
</dbReference>
<sequence>MKNNNKQLGFTVVEVLIVITAVSLLAGIATISLSKGKQGGQVSGESEKMMQLIREIQNKSLVAEDGKAWGLQCDDSDVETFSYIPLNVTETYQLPDRFTCNTTSNGIRFEKLTGISQDDDLMIVEDGVDVARIEVRAPGTITLIKL</sequence>